<comment type="subcellular location">
    <subcellularLocation>
        <location evidence="1 6">Bacterial flagellum basal body</location>
    </subcellularLocation>
</comment>
<dbReference type="EMBL" id="CP007142">
    <property type="protein sequence ID" value="AJQ92718.1"/>
    <property type="molecule type" value="Genomic_DNA"/>
</dbReference>
<protein>
    <recommendedName>
        <fullName evidence="3 6">Flagellar basal-body rod protein FlgC</fullName>
    </recommendedName>
</protein>
<dbReference type="InterPro" id="IPR010930">
    <property type="entry name" value="Flg_bb/hook_C_dom"/>
</dbReference>
<dbReference type="AlphaFoldDB" id="A0A0C5VHC5"/>
<keyword evidence="9" id="KW-1185">Reference proteome</keyword>
<dbReference type="KEGG" id="gsn:YC6258_00668"/>
<evidence type="ECO:0000313" key="9">
    <source>
        <dbReference type="Proteomes" id="UP000032266"/>
    </source>
</evidence>
<dbReference type="NCBIfam" id="TIGR01395">
    <property type="entry name" value="FlgC"/>
    <property type="match status" value="1"/>
</dbReference>
<comment type="similarity">
    <text evidence="2">Belongs to the flagella basal body rod proteins family.</text>
</comment>
<comment type="subunit">
    <text evidence="5 6">The basal body constitutes a major portion of the flagellar organelle and consists of four rings (L,P,S, and M) mounted on a central rod. The rod consists of about 26 subunits of FlgG in the distal portion, and FlgB, FlgC and FlgF are thought to build up the proximal portion of the rod with about 6 subunits each.</text>
</comment>
<dbReference type="STRING" id="1445510.YC6258_00668"/>
<keyword evidence="4 6" id="KW-0975">Bacterial flagellum</keyword>
<evidence type="ECO:0000256" key="3">
    <source>
        <dbReference type="ARBA" id="ARBA00017941"/>
    </source>
</evidence>
<evidence type="ECO:0000256" key="6">
    <source>
        <dbReference type="RuleBase" id="RU362062"/>
    </source>
</evidence>
<name>A0A0C5VHC5_9GAMM</name>
<keyword evidence="8" id="KW-0282">Flagellum</keyword>
<dbReference type="PANTHER" id="PTHR30435">
    <property type="entry name" value="FLAGELLAR PROTEIN"/>
    <property type="match status" value="1"/>
</dbReference>
<accession>A0A0C5VHC5</accession>
<dbReference type="OrthoDB" id="9794148at2"/>
<dbReference type="RefSeq" id="WP_044615715.1">
    <property type="nucleotide sequence ID" value="NZ_CP007142.1"/>
</dbReference>
<dbReference type="Pfam" id="PF06429">
    <property type="entry name" value="Flg_bbr_C"/>
    <property type="match status" value="1"/>
</dbReference>
<evidence type="ECO:0000256" key="2">
    <source>
        <dbReference type="ARBA" id="ARBA00009677"/>
    </source>
</evidence>
<organism evidence="8 9">
    <name type="scientific">Gynuella sunshinyii YC6258</name>
    <dbReference type="NCBI Taxonomy" id="1445510"/>
    <lineage>
        <taxon>Bacteria</taxon>
        <taxon>Pseudomonadati</taxon>
        <taxon>Pseudomonadota</taxon>
        <taxon>Gammaproteobacteria</taxon>
        <taxon>Oceanospirillales</taxon>
        <taxon>Saccharospirillaceae</taxon>
        <taxon>Gynuella</taxon>
    </lineage>
</organism>
<gene>
    <name evidence="8" type="ORF">YC6258_00668</name>
</gene>
<dbReference type="Proteomes" id="UP000032266">
    <property type="component" value="Chromosome"/>
</dbReference>
<dbReference type="PANTHER" id="PTHR30435:SF2">
    <property type="entry name" value="FLAGELLAR BASAL-BODY ROD PROTEIN FLGC"/>
    <property type="match status" value="1"/>
</dbReference>
<feature type="domain" description="Flagellar basal-body/hook protein C-terminal" evidence="7">
    <location>
        <begin position="89"/>
        <end position="132"/>
    </location>
</feature>
<evidence type="ECO:0000256" key="1">
    <source>
        <dbReference type="ARBA" id="ARBA00004117"/>
    </source>
</evidence>
<proteinExistence type="inferred from homology"/>
<dbReference type="GO" id="GO:0030694">
    <property type="term" value="C:bacterial-type flagellum basal body, rod"/>
    <property type="evidence" value="ECO:0007669"/>
    <property type="project" value="UniProtKB-UniRule"/>
</dbReference>
<sequence length="136" mass="15140">MADFKAFEISSAGMALEKLRLDLAAMNIANMNTATRVGEGYHPRHIETSLISQTGFEDFMQSLDVSQLVAVREGDTRQVYEPNHPLANQEGMVEYPDIKPLTEMMTLMTAIRSYEANARAFNASKLLVDEALKLGK</sequence>
<keyword evidence="8" id="KW-0969">Cilium</keyword>
<dbReference type="GO" id="GO:0071978">
    <property type="term" value="P:bacterial-type flagellum-dependent swarming motility"/>
    <property type="evidence" value="ECO:0007669"/>
    <property type="project" value="TreeGrafter"/>
</dbReference>
<dbReference type="InterPro" id="IPR006299">
    <property type="entry name" value="FlgC"/>
</dbReference>
<evidence type="ECO:0000256" key="4">
    <source>
        <dbReference type="ARBA" id="ARBA00023143"/>
    </source>
</evidence>
<evidence type="ECO:0000256" key="5">
    <source>
        <dbReference type="ARBA" id="ARBA00025933"/>
    </source>
</evidence>
<keyword evidence="8" id="KW-0966">Cell projection</keyword>
<evidence type="ECO:0000313" key="8">
    <source>
        <dbReference type="EMBL" id="AJQ92718.1"/>
    </source>
</evidence>
<dbReference type="HOGENOM" id="CLU_123272_0_0_6"/>
<evidence type="ECO:0000259" key="7">
    <source>
        <dbReference type="Pfam" id="PF06429"/>
    </source>
</evidence>
<reference evidence="8 9" key="1">
    <citation type="submission" date="2014-01" db="EMBL/GenBank/DDBJ databases">
        <title>Full genme sequencing of cellulolytic bacterium Gynuella sunshinyii YC6258T gen. nov., sp. nov.</title>
        <authorList>
            <person name="Khan H."/>
            <person name="Chung E.J."/>
            <person name="Chung Y.R."/>
        </authorList>
    </citation>
    <scope>NUCLEOTIDE SEQUENCE [LARGE SCALE GENOMIC DNA]</scope>
    <source>
        <strain evidence="8 9">YC6258</strain>
    </source>
</reference>